<sequence>HIVKNLLGVEIAEETAKSMEYDIDLQN</sequence>
<gene>
    <name evidence="1" type="ORF">FC699_27320</name>
</gene>
<proteinExistence type="predicted"/>
<protein>
    <submittedName>
        <fullName evidence="1">DJ-1/PfpI family protein</fullName>
    </submittedName>
</protein>
<feature type="non-terminal residue" evidence="1">
    <location>
        <position position="1"/>
    </location>
</feature>
<dbReference type="AlphaFoldDB" id="A0A4U3AJX2"/>
<accession>A0A4U3AJX2</accession>
<dbReference type="EMBL" id="SZON01002055">
    <property type="protein sequence ID" value="TKI88814.1"/>
    <property type="molecule type" value="Genomic_DNA"/>
</dbReference>
<reference evidence="1 2" key="1">
    <citation type="journal article" date="2019" name="Environ. Microbiol.">
        <title>An active ?-lactamase is a part of an orchestrated cell wall stress resistance network of Bacillus subtilis and related rhizosphere species.</title>
        <authorList>
            <person name="Bucher T."/>
            <person name="Keren-Paz A."/>
            <person name="Hausser J."/>
            <person name="Olender T."/>
            <person name="Cytryn E."/>
            <person name="Kolodkin-Gal I."/>
        </authorList>
    </citation>
    <scope>NUCLEOTIDE SEQUENCE [LARGE SCALE GENOMIC DNA]</scope>
    <source>
        <strain evidence="1 2">I5</strain>
    </source>
</reference>
<evidence type="ECO:0000313" key="1">
    <source>
        <dbReference type="EMBL" id="TKI88814.1"/>
    </source>
</evidence>
<organism evidence="1 2">
    <name type="scientific">Bacillus wiedmannii</name>
    <dbReference type="NCBI Taxonomy" id="1890302"/>
    <lineage>
        <taxon>Bacteria</taxon>
        <taxon>Bacillati</taxon>
        <taxon>Bacillota</taxon>
        <taxon>Bacilli</taxon>
        <taxon>Bacillales</taxon>
        <taxon>Bacillaceae</taxon>
        <taxon>Bacillus</taxon>
        <taxon>Bacillus cereus group</taxon>
    </lineage>
</organism>
<comment type="caution">
    <text evidence="1">The sequence shown here is derived from an EMBL/GenBank/DDBJ whole genome shotgun (WGS) entry which is preliminary data.</text>
</comment>
<dbReference type="Proteomes" id="UP000305222">
    <property type="component" value="Unassembled WGS sequence"/>
</dbReference>
<name>A0A4U3AJX2_9BACI</name>
<evidence type="ECO:0000313" key="2">
    <source>
        <dbReference type="Proteomes" id="UP000305222"/>
    </source>
</evidence>